<protein>
    <recommendedName>
        <fullName evidence="10">Fluoride-specific ion channel FluC</fullName>
    </recommendedName>
</protein>
<keyword evidence="10" id="KW-0479">Metal-binding</keyword>
<sequence>MTPGAPAPRLLAAVAVGGAVGALARWGLTEAFPADADAFPWAIFAINVAGSFVLALLPAFGAVRRRRALAVALGPGVLGGFTTLSAYSEQSRALLDHGRTGLAVTYLVGTVAACLLAVTVADRWTRQGGDE</sequence>
<dbReference type="PANTHER" id="PTHR28259">
    <property type="entry name" value="FLUORIDE EXPORT PROTEIN 1-RELATED"/>
    <property type="match status" value="1"/>
</dbReference>
<evidence type="ECO:0000256" key="6">
    <source>
        <dbReference type="ARBA" id="ARBA00023303"/>
    </source>
</evidence>
<keyword evidence="10" id="KW-0915">Sodium</keyword>
<reference evidence="12" key="1">
    <citation type="journal article" date="2019" name="Int. J. Syst. Evol. Microbiol.">
        <title>The Global Catalogue of Microorganisms (GCM) 10K type strain sequencing project: providing services to taxonomists for standard genome sequencing and annotation.</title>
        <authorList>
            <consortium name="The Broad Institute Genomics Platform"/>
            <consortium name="The Broad Institute Genome Sequencing Center for Infectious Disease"/>
            <person name="Wu L."/>
            <person name="Ma J."/>
        </authorList>
    </citation>
    <scope>NUCLEOTIDE SEQUENCE [LARGE SCALE GENOMIC DNA]</scope>
    <source>
        <strain evidence="12">JCM 18531</strain>
    </source>
</reference>
<proteinExistence type="inferred from homology"/>
<dbReference type="Proteomes" id="UP001499974">
    <property type="component" value="Unassembled WGS sequence"/>
</dbReference>
<evidence type="ECO:0000256" key="10">
    <source>
        <dbReference type="HAMAP-Rule" id="MF_00454"/>
    </source>
</evidence>
<evidence type="ECO:0000256" key="8">
    <source>
        <dbReference type="ARBA" id="ARBA00035585"/>
    </source>
</evidence>
<feature type="transmembrane region" description="Helical" evidence="10">
    <location>
        <begin position="100"/>
        <end position="121"/>
    </location>
</feature>
<evidence type="ECO:0000313" key="12">
    <source>
        <dbReference type="Proteomes" id="UP001499974"/>
    </source>
</evidence>
<keyword evidence="10" id="KW-0406">Ion transport</keyword>
<keyword evidence="4 10" id="KW-1133">Transmembrane helix</keyword>
<comment type="catalytic activity">
    <reaction evidence="8">
        <text>fluoride(in) = fluoride(out)</text>
        <dbReference type="Rhea" id="RHEA:76159"/>
        <dbReference type="ChEBI" id="CHEBI:17051"/>
    </reaction>
    <physiologicalReaction direction="left-to-right" evidence="8">
        <dbReference type="Rhea" id="RHEA:76160"/>
    </physiologicalReaction>
</comment>
<evidence type="ECO:0000256" key="1">
    <source>
        <dbReference type="ARBA" id="ARBA00004651"/>
    </source>
</evidence>
<name>A0ABP8XJG4_9ACTN</name>
<keyword evidence="2 10" id="KW-1003">Cell membrane</keyword>
<feature type="binding site" evidence="10">
    <location>
        <position position="82"/>
    </location>
    <ligand>
        <name>Na(+)</name>
        <dbReference type="ChEBI" id="CHEBI:29101"/>
        <note>structural</note>
    </ligand>
</feature>
<gene>
    <name evidence="11" type="primary">crcB_2</name>
    <name evidence="10" type="synonym">crcB</name>
    <name evidence="10" type="synonym">fluC</name>
    <name evidence="11" type="ORF">GCM10023349_28450</name>
</gene>
<accession>A0ABP8XJG4</accession>
<evidence type="ECO:0000256" key="5">
    <source>
        <dbReference type="ARBA" id="ARBA00023136"/>
    </source>
</evidence>
<dbReference type="EMBL" id="BAABKM010000002">
    <property type="protein sequence ID" value="GAA4708133.1"/>
    <property type="molecule type" value="Genomic_DNA"/>
</dbReference>
<keyword evidence="12" id="KW-1185">Reference proteome</keyword>
<feature type="binding site" evidence="10">
    <location>
        <position position="79"/>
    </location>
    <ligand>
        <name>Na(+)</name>
        <dbReference type="ChEBI" id="CHEBI:29101"/>
        <note>structural</note>
    </ligand>
</feature>
<evidence type="ECO:0000256" key="9">
    <source>
        <dbReference type="ARBA" id="ARBA00049940"/>
    </source>
</evidence>
<dbReference type="HAMAP" id="MF_00454">
    <property type="entry name" value="FluC"/>
    <property type="match status" value="1"/>
</dbReference>
<dbReference type="RefSeq" id="WP_345522006.1">
    <property type="nucleotide sequence ID" value="NZ_BAABKM010000002.1"/>
</dbReference>
<feature type="transmembrane region" description="Helical" evidence="10">
    <location>
        <begin position="68"/>
        <end position="88"/>
    </location>
</feature>
<evidence type="ECO:0000256" key="2">
    <source>
        <dbReference type="ARBA" id="ARBA00022475"/>
    </source>
</evidence>
<keyword evidence="6 10" id="KW-0407">Ion channel</keyword>
<evidence type="ECO:0000313" key="11">
    <source>
        <dbReference type="EMBL" id="GAA4708133.1"/>
    </source>
</evidence>
<keyword evidence="5 10" id="KW-0472">Membrane</keyword>
<keyword evidence="10" id="KW-0813">Transport</keyword>
<evidence type="ECO:0000256" key="7">
    <source>
        <dbReference type="ARBA" id="ARBA00035120"/>
    </source>
</evidence>
<dbReference type="Pfam" id="PF02537">
    <property type="entry name" value="CRCB"/>
    <property type="match status" value="1"/>
</dbReference>
<keyword evidence="3 10" id="KW-0812">Transmembrane</keyword>
<evidence type="ECO:0000256" key="3">
    <source>
        <dbReference type="ARBA" id="ARBA00022692"/>
    </source>
</evidence>
<dbReference type="InterPro" id="IPR003691">
    <property type="entry name" value="FluC"/>
</dbReference>
<evidence type="ECO:0000256" key="4">
    <source>
        <dbReference type="ARBA" id="ARBA00022989"/>
    </source>
</evidence>
<comment type="function">
    <text evidence="9 10">Fluoride-specific ion channel. Important for reducing fluoride concentration in the cell, thus reducing its toxicity.</text>
</comment>
<comment type="subcellular location">
    <subcellularLocation>
        <location evidence="1 10">Cell membrane</location>
        <topology evidence="1 10">Multi-pass membrane protein</topology>
    </subcellularLocation>
</comment>
<feature type="transmembrane region" description="Helical" evidence="10">
    <location>
        <begin position="41"/>
        <end position="61"/>
    </location>
</feature>
<organism evidence="11 12">
    <name type="scientific">Nocardioides conyzicola</name>
    <dbReference type="NCBI Taxonomy" id="1651781"/>
    <lineage>
        <taxon>Bacteria</taxon>
        <taxon>Bacillati</taxon>
        <taxon>Actinomycetota</taxon>
        <taxon>Actinomycetes</taxon>
        <taxon>Propionibacteriales</taxon>
        <taxon>Nocardioidaceae</taxon>
        <taxon>Nocardioides</taxon>
    </lineage>
</organism>
<dbReference type="PANTHER" id="PTHR28259:SF1">
    <property type="entry name" value="FLUORIDE EXPORT PROTEIN 1-RELATED"/>
    <property type="match status" value="1"/>
</dbReference>
<comment type="similarity">
    <text evidence="7 10">Belongs to the fluoride channel Fluc/FEX (TC 1.A.43) family.</text>
</comment>
<comment type="activity regulation">
    <text evidence="10">Na(+) is not transported, but it plays an essential structural role and its presence is essential for fluoride channel function.</text>
</comment>
<comment type="caution">
    <text evidence="11">The sequence shown here is derived from an EMBL/GenBank/DDBJ whole genome shotgun (WGS) entry which is preliminary data.</text>
</comment>